<evidence type="ECO:0000313" key="3">
    <source>
        <dbReference type="EMBL" id="NHQ86020.1"/>
    </source>
</evidence>
<protein>
    <submittedName>
        <fullName evidence="3">Amino acid ABC transporter substrate-binding protein</fullName>
    </submittedName>
</protein>
<dbReference type="PANTHER" id="PTHR35936:SF25">
    <property type="entry name" value="ABC TRANSPORTER SUBSTRATE-BINDING PROTEIN"/>
    <property type="match status" value="1"/>
</dbReference>
<evidence type="ECO:0000256" key="1">
    <source>
        <dbReference type="ARBA" id="ARBA00022729"/>
    </source>
</evidence>
<dbReference type="InterPro" id="IPR001638">
    <property type="entry name" value="Solute-binding_3/MltF_N"/>
</dbReference>
<dbReference type="PANTHER" id="PTHR35936">
    <property type="entry name" value="MEMBRANE-BOUND LYTIC MUREIN TRANSGLYCOSYLASE F"/>
    <property type="match status" value="1"/>
</dbReference>
<accession>A0ABX0KNW4</accession>
<gene>
    <name evidence="3" type="ORF">HA050_07800</name>
</gene>
<dbReference type="Gene3D" id="3.40.190.10">
    <property type="entry name" value="Periplasmic binding protein-like II"/>
    <property type="match status" value="2"/>
</dbReference>
<keyword evidence="4" id="KW-1185">Reference proteome</keyword>
<name>A0ABX0KNW4_9NEIS</name>
<evidence type="ECO:0000259" key="2">
    <source>
        <dbReference type="Pfam" id="PF00497"/>
    </source>
</evidence>
<dbReference type="SUPFAM" id="SSF53850">
    <property type="entry name" value="Periplasmic binding protein-like II"/>
    <property type="match status" value="1"/>
</dbReference>
<dbReference type="EMBL" id="JAAOLX010000003">
    <property type="protein sequence ID" value="NHQ86020.1"/>
    <property type="molecule type" value="Genomic_DNA"/>
</dbReference>
<proteinExistence type="predicted"/>
<organism evidence="3 4">
    <name type="scientific">Iodobacter violaceini</name>
    <dbReference type="NCBI Taxonomy" id="3044271"/>
    <lineage>
        <taxon>Bacteria</taxon>
        <taxon>Pseudomonadati</taxon>
        <taxon>Pseudomonadota</taxon>
        <taxon>Betaproteobacteria</taxon>
        <taxon>Neisseriales</taxon>
        <taxon>Chitinibacteraceae</taxon>
        <taxon>Iodobacter</taxon>
    </lineage>
</organism>
<reference evidence="3 4" key="1">
    <citation type="submission" date="2020-03" db="EMBL/GenBank/DDBJ databases">
        <title>Draft genome sequence of environmentally isolated violet-colored cultures.</title>
        <authorList>
            <person name="Wilson H.S."/>
        </authorList>
    </citation>
    <scope>NUCLEOTIDE SEQUENCE [LARGE SCALE GENOMIC DNA]</scope>
    <source>
        <strain evidence="3 4">HSC-16F04</strain>
    </source>
</reference>
<sequence length="227" mass="25711">MLFIWSALTLAEPVKLVTGPDYAPYTDPSLPDGGLAAALVKKVMKQARLPYELEWRPWSNGYSSTLKGAYTGTFPYISTPERRKLFDYSDPLFVLEMRVFALEGSHLDGTQPETLAGKRYCHPLGWAYLKQIEIMIQNGLLLPIRPYDMSACIRLMAEDKADFIITDQKQGKETIAHLAKKLHQTPVPVGGIIEKITLHLITPINQPKAREFLMQFNQALQEVHQQQ</sequence>
<evidence type="ECO:0000313" key="4">
    <source>
        <dbReference type="Proteomes" id="UP000712570"/>
    </source>
</evidence>
<dbReference type="RefSeq" id="WP_166824226.1">
    <property type="nucleotide sequence ID" value="NZ_JAAOLX010000003.1"/>
</dbReference>
<dbReference type="Pfam" id="PF00497">
    <property type="entry name" value="SBP_bac_3"/>
    <property type="match status" value="1"/>
</dbReference>
<comment type="caution">
    <text evidence="3">The sequence shown here is derived from an EMBL/GenBank/DDBJ whole genome shotgun (WGS) entry which is preliminary data.</text>
</comment>
<feature type="domain" description="Solute-binding protein family 3/N-terminal" evidence="2">
    <location>
        <begin position="16"/>
        <end position="226"/>
    </location>
</feature>
<dbReference type="Proteomes" id="UP000712570">
    <property type="component" value="Unassembled WGS sequence"/>
</dbReference>
<keyword evidence="1" id="KW-0732">Signal</keyword>